<comment type="similarity">
    <text evidence="2">Belongs to the peptidase A24 family.</text>
</comment>
<evidence type="ECO:0000256" key="4">
    <source>
        <dbReference type="ARBA" id="ARBA00022692"/>
    </source>
</evidence>
<dbReference type="Proteomes" id="UP001596620">
    <property type="component" value="Unassembled WGS sequence"/>
</dbReference>
<organism evidence="10 11">
    <name type="scientific">Lentibacillus kimchii</name>
    <dbReference type="NCBI Taxonomy" id="1542911"/>
    <lineage>
        <taxon>Bacteria</taxon>
        <taxon>Bacillati</taxon>
        <taxon>Bacillota</taxon>
        <taxon>Bacilli</taxon>
        <taxon>Bacillales</taxon>
        <taxon>Bacillaceae</taxon>
        <taxon>Lentibacillus</taxon>
    </lineage>
</organism>
<dbReference type="RefSeq" id="WP_382358532.1">
    <property type="nucleotide sequence ID" value="NZ_JBHTGR010000012.1"/>
</dbReference>
<feature type="transmembrane region" description="Helical" evidence="7">
    <location>
        <begin position="98"/>
        <end position="116"/>
    </location>
</feature>
<evidence type="ECO:0000313" key="10">
    <source>
        <dbReference type="EMBL" id="MFC7747013.1"/>
    </source>
</evidence>
<comment type="caution">
    <text evidence="10">The sequence shown here is derived from an EMBL/GenBank/DDBJ whole genome shotgun (WGS) entry which is preliminary data.</text>
</comment>
<feature type="transmembrane region" description="Helical" evidence="7">
    <location>
        <begin position="123"/>
        <end position="141"/>
    </location>
</feature>
<feature type="transmembrane region" description="Helical" evidence="7">
    <location>
        <begin position="147"/>
        <end position="167"/>
    </location>
</feature>
<keyword evidence="11" id="KW-1185">Reference proteome</keyword>
<comment type="subcellular location">
    <subcellularLocation>
        <location evidence="1">Cell membrane</location>
        <topology evidence="1">Multi-pass membrane protein</topology>
    </subcellularLocation>
</comment>
<evidence type="ECO:0000256" key="6">
    <source>
        <dbReference type="ARBA" id="ARBA00023136"/>
    </source>
</evidence>
<dbReference type="PANTHER" id="PTHR30487:SF0">
    <property type="entry name" value="PREPILIN LEADER PEPTIDASE_N-METHYLTRANSFERASE-RELATED"/>
    <property type="match status" value="1"/>
</dbReference>
<protein>
    <submittedName>
        <fullName evidence="10">Prepilin peptidase</fullName>
        <ecNumber evidence="10">3.4.23.-</ecNumber>
    </submittedName>
</protein>
<dbReference type="Gene3D" id="1.20.120.1220">
    <property type="match status" value="1"/>
</dbReference>
<reference evidence="11" key="1">
    <citation type="journal article" date="2019" name="Int. J. Syst. Evol. Microbiol.">
        <title>The Global Catalogue of Microorganisms (GCM) 10K type strain sequencing project: providing services to taxonomists for standard genome sequencing and annotation.</title>
        <authorList>
            <consortium name="The Broad Institute Genomics Platform"/>
            <consortium name="The Broad Institute Genome Sequencing Center for Infectious Disease"/>
            <person name="Wu L."/>
            <person name="Ma J."/>
        </authorList>
    </citation>
    <scope>NUCLEOTIDE SEQUENCE [LARGE SCALE GENOMIC DNA]</scope>
    <source>
        <strain evidence="11">JCM 30234</strain>
    </source>
</reference>
<keyword evidence="5 7" id="KW-1133">Transmembrane helix</keyword>
<dbReference type="InterPro" id="IPR010627">
    <property type="entry name" value="Prepilin_pept_A24_N"/>
</dbReference>
<evidence type="ECO:0000256" key="5">
    <source>
        <dbReference type="ARBA" id="ARBA00022989"/>
    </source>
</evidence>
<feature type="domain" description="Prepilin peptidase A24 N-terminal" evidence="9">
    <location>
        <begin position="11"/>
        <end position="93"/>
    </location>
</feature>
<keyword evidence="6 7" id="KW-0472">Membrane</keyword>
<feature type="transmembrane region" description="Helical" evidence="7">
    <location>
        <begin position="74"/>
        <end position="92"/>
    </location>
</feature>
<keyword evidence="4 7" id="KW-0812">Transmembrane</keyword>
<dbReference type="InterPro" id="IPR050882">
    <property type="entry name" value="Prepilin_peptidase/N-MTase"/>
</dbReference>
<dbReference type="EMBL" id="JBHTGR010000012">
    <property type="protein sequence ID" value="MFC7747013.1"/>
    <property type="molecule type" value="Genomic_DNA"/>
</dbReference>
<evidence type="ECO:0000259" key="8">
    <source>
        <dbReference type="Pfam" id="PF01478"/>
    </source>
</evidence>
<feature type="transmembrane region" description="Helical" evidence="7">
    <location>
        <begin position="224"/>
        <end position="247"/>
    </location>
</feature>
<keyword evidence="10" id="KW-0378">Hydrolase</keyword>
<evidence type="ECO:0000256" key="1">
    <source>
        <dbReference type="ARBA" id="ARBA00004651"/>
    </source>
</evidence>
<dbReference type="EC" id="3.4.23.-" evidence="10"/>
<gene>
    <name evidence="10" type="ORF">ACFQU8_07145</name>
</gene>
<feature type="domain" description="Prepilin type IV endopeptidase peptidase" evidence="8">
    <location>
        <begin position="105"/>
        <end position="207"/>
    </location>
</feature>
<keyword evidence="3" id="KW-1003">Cell membrane</keyword>
<feature type="transmembrane region" description="Helical" evidence="7">
    <location>
        <begin position="179"/>
        <end position="212"/>
    </location>
</feature>
<evidence type="ECO:0000313" key="11">
    <source>
        <dbReference type="Proteomes" id="UP001596620"/>
    </source>
</evidence>
<proteinExistence type="inferred from homology"/>
<evidence type="ECO:0000259" key="9">
    <source>
        <dbReference type="Pfam" id="PF06750"/>
    </source>
</evidence>
<accession>A0ABW2UY58</accession>
<dbReference type="PANTHER" id="PTHR30487">
    <property type="entry name" value="TYPE 4 PREPILIN-LIKE PROTEINS LEADER PEPTIDE-PROCESSING ENZYME"/>
    <property type="match status" value="1"/>
</dbReference>
<evidence type="ECO:0000256" key="2">
    <source>
        <dbReference type="ARBA" id="ARBA00005801"/>
    </source>
</evidence>
<name>A0ABW2UY58_9BACI</name>
<feature type="transmembrane region" description="Helical" evidence="7">
    <location>
        <begin position="6"/>
        <end position="25"/>
    </location>
</feature>
<evidence type="ECO:0000256" key="7">
    <source>
        <dbReference type="SAM" id="Phobius"/>
    </source>
</evidence>
<dbReference type="InterPro" id="IPR000045">
    <property type="entry name" value="Prepilin_IV_endopep_pep"/>
</dbReference>
<sequence>MNDVLILLFFLLGLIFGSFFNVVGLRMPQKQPFANERSMCPDCGHLLAWYELIPLLSYAVQRGKCNQCQRHISILYPVIELSAALLFALSYIKTGLSWELPVALLTVTLLLIVFVSDIRYMLIPNRLLGFFLPFLVITRVIQPLDPWWSSAVGALMGVIIIALIILISRGGMGGGDMKLFALLGIVLGFQKTLLALLLSSVIGALIGGVLLGLKRINRKQPIPFGPFIVMGSLISYFQGDFLLAWYLHNLI</sequence>
<dbReference type="GO" id="GO:0016787">
    <property type="term" value="F:hydrolase activity"/>
    <property type="evidence" value="ECO:0007669"/>
    <property type="project" value="UniProtKB-KW"/>
</dbReference>
<evidence type="ECO:0000256" key="3">
    <source>
        <dbReference type="ARBA" id="ARBA00022475"/>
    </source>
</evidence>
<dbReference type="Pfam" id="PF06750">
    <property type="entry name" value="A24_N_bact"/>
    <property type="match status" value="1"/>
</dbReference>
<dbReference type="Pfam" id="PF01478">
    <property type="entry name" value="Peptidase_A24"/>
    <property type="match status" value="1"/>
</dbReference>